<feature type="chain" id="PRO_5045760556" evidence="1">
    <location>
        <begin position="21"/>
        <end position="424"/>
    </location>
</feature>
<comment type="caution">
    <text evidence="2">The sequence shown here is derived from an EMBL/GenBank/DDBJ whole genome shotgun (WGS) entry which is preliminary data.</text>
</comment>
<dbReference type="Proteomes" id="UP001207654">
    <property type="component" value="Unassembled WGS sequence"/>
</dbReference>
<keyword evidence="3" id="KW-1185">Reference proteome</keyword>
<protein>
    <submittedName>
        <fullName evidence="2">Uncharacterized protein</fullName>
    </submittedName>
</protein>
<evidence type="ECO:0000313" key="3">
    <source>
        <dbReference type="Proteomes" id="UP001207654"/>
    </source>
</evidence>
<evidence type="ECO:0000313" key="2">
    <source>
        <dbReference type="EMBL" id="MCY1082436.1"/>
    </source>
</evidence>
<dbReference type="RefSeq" id="WP_267541004.1">
    <property type="nucleotide sequence ID" value="NZ_JAPNKA010000001.1"/>
</dbReference>
<gene>
    <name evidence="2" type="ORF">OV287_49120</name>
</gene>
<feature type="signal peptide" evidence="1">
    <location>
        <begin position="1"/>
        <end position="20"/>
    </location>
</feature>
<proteinExistence type="predicted"/>
<evidence type="ECO:0000256" key="1">
    <source>
        <dbReference type="SAM" id="SignalP"/>
    </source>
</evidence>
<reference evidence="2 3" key="1">
    <citation type="submission" date="2022-11" db="EMBL/GenBank/DDBJ databases">
        <title>Minimal conservation of predation-associated metabolite biosynthetic gene clusters underscores biosynthetic potential of Myxococcota including descriptions for ten novel species: Archangium lansinium sp. nov., Myxococcus landrumus sp. nov., Nannocystis bai.</title>
        <authorList>
            <person name="Ahearne A."/>
            <person name="Stevens C."/>
            <person name="Phillips K."/>
        </authorList>
    </citation>
    <scope>NUCLEOTIDE SEQUENCE [LARGE SCALE GENOMIC DNA]</scope>
    <source>
        <strain evidence="2 3">MIWBW</strain>
    </source>
</reference>
<dbReference type="EMBL" id="JAPNKA010000001">
    <property type="protein sequence ID" value="MCY1082436.1"/>
    <property type="molecule type" value="Genomic_DNA"/>
</dbReference>
<sequence>MTATATVLVLSLLGAPPASSQDPLCAKREPCRVVETLDAGKDAQGRPMQVKHLDLGWADVDTSAEFLGRKFGPGGRKAEGSRAEGECEAAEWWLMRPSQPAQLLLSVCNNGYGAAGVGEDSVTVADNRFTHEQSGGSRQRWSVSRTLQLSPLWLVIEGHRSSDAMDSEVKEDGDYWDLETLRGEVVRSAPECESGEPSLGERTLPYLPQVQVDKAYLQGGWKQAGLGACGFESGNFLLGNQDDPKDASLKALLVTPDTLLVEVRDDKWTGPSAKWLNDDHVEVWLAPEAPQELTGCGKPTDAQKPSQWGIRVTDGKVFPAFGSPKQTIQVERAELPGKQGYRLKLKLPTPFKGISVVYSDSDSGKKQELMLATSAVKFGRPETLNPVRGVSPAEATCAVKNGQLALVPGTAKKTEPDVAVLRMD</sequence>
<organism evidence="2 3">
    <name type="scientific">Archangium lansingense</name>
    <dbReference type="NCBI Taxonomy" id="2995310"/>
    <lineage>
        <taxon>Bacteria</taxon>
        <taxon>Pseudomonadati</taxon>
        <taxon>Myxococcota</taxon>
        <taxon>Myxococcia</taxon>
        <taxon>Myxococcales</taxon>
        <taxon>Cystobacterineae</taxon>
        <taxon>Archangiaceae</taxon>
        <taxon>Archangium</taxon>
    </lineage>
</organism>
<keyword evidence="1" id="KW-0732">Signal</keyword>
<name>A0ABT4ALJ1_9BACT</name>
<accession>A0ABT4ALJ1</accession>